<dbReference type="InterPro" id="IPR003500">
    <property type="entry name" value="RpiB_LacA_LacB"/>
</dbReference>
<feature type="non-terminal residue" evidence="1">
    <location>
        <position position="1"/>
    </location>
</feature>
<evidence type="ECO:0008006" key="2">
    <source>
        <dbReference type="Google" id="ProtNLM"/>
    </source>
</evidence>
<name>X1I0L4_9ZZZZ</name>
<proteinExistence type="predicted"/>
<protein>
    <recommendedName>
        <fullName evidence="2">RpiB/LacA/LacB family sugar-phosphate isomerase</fullName>
    </recommendedName>
</protein>
<accession>X1I0L4</accession>
<dbReference type="GO" id="GO:0005975">
    <property type="term" value="P:carbohydrate metabolic process"/>
    <property type="evidence" value="ECO:0007669"/>
    <property type="project" value="InterPro"/>
</dbReference>
<comment type="caution">
    <text evidence="1">The sequence shown here is derived from an EMBL/GenBank/DDBJ whole genome shotgun (WGS) entry which is preliminary data.</text>
</comment>
<dbReference type="Pfam" id="PF02502">
    <property type="entry name" value="LacAB_rpiB"/>
    <property type="match status" value="1"/>
</dbReference>
<dbReference type="GO" id="GO:0016853">
    <property type="term" value="F:isomerase activity"/>
    <property type="evidence" value="ECO:0007669"/>
    <property type="project" value="InterPro"/>
</dbReference>
<dbReference type="SUPFAM" id="SSF89623">
    <property type="entry name" value="Ribose/Galactose isomerase RpiB/AlsB"/>
    <property type="match status" value="1"/>
</dbReference>
<dbReference type="InterPro" id="IPR036569">
    <property type="entry name" value="RpiB_LacA_LacB_sf"/>
</dbReference>
<dbReference type="Gene3D" id="3.40.1400.10">
    <property type="entry name" value="Sugar-phosphate isomerase, RpiB/LacA/LacB"/>
    <property type="match status" value="1"/>
</dbReference>
<dbReference type="EMBL" id="BARU01019301">
    <property type="protein sequence ID" value="GAH51083.1"/>
    <property type="molecule type" value="Genomic_DNA"/>
</dbReference>
<evidence type="ECO:0000313" key="1">
    <source>
        <dbReference type="EMBL" id="GAH51083.1"/>
    </source>
</evidence>
<gene>
    <name evidence="1" type="ORF">S03H2_31796</name>
</gene>
<sequence length="73" mass="8430">VRAAVCTDSFAAKISKVANNANALALSVRLCGEKLLKEIIDTWFETSPFEEEWRKEFHRKTNVVDEKYRCRPV</sequence>
<organism evidence="1">
    <name type="scientific">marine sediment metagenome</name>
    <dbReference type="NCBI Taxonomy" id="412755"/>
    <lineage>
        <taxon>unclassified sequences</taxon>
        <taxon>metagenomes</taxon>
        <taxon>ecological metagenomes</taxon>
    </lineage>
</organism>
<reference evidence="1" key="1">
    <citation type="journal article" date="2014" name="Front. Microbiol.">
        <title>High frequency of phylogenetically diverse reductive dehalogenase-homologous genes in deep subseafloor sedimentary metagenomes.</title>
        <authorList>
            <person name="Kawai M."/>
            <person name="Futagami T."/>
            <person name="Toyoda A."/>
            <person name="Takaki Y."/>
            <person name="Nishi S."/>
            <person name="Hori S."/>
            <person name="Arai W."/>
            <person name="Tsubouchi T."/>
            <person name="Morono Y."/>
            <person name="Uchiyama I."/>
            <person name="Ito T."/>
            <person name="Fujiyama A."/>
            <person name="Inagaki F."/>
            <person name="Takami H."/>
        </authorList>
    </citation>
    <scope>NUCLEOTIDE SEQUENCE</scope>
    <source>
        <strain evidence="1">Expedition CK06-06</strain>
    </source>
</reference>
<dbReference type="AlphaFoldDB" id="X1I0L4"/>